<evidence type="ECO:0000256" key="10">
    <source>
        <dbReference type="PROSITE-ProRule" id="PRU00175"/>
    </source>
</evidence>
<keyword evidence="17" id="KW-1185">Reference proteome</keyword>
<evidence type="ECO:0000313" key="16">
    <source>
        <dbReference type="EMBL" id="KAJ7739826.1"/>
    </source>
</evidence>
<evidence type="ECO:0000256" key="2">
    <source>
        <dbReference type="ARBA" id="ARBA00004906"/>
    </source>
</evidence>
<dbReference type="Gene3D" id="1.10.238.10">
    <property type="entry name" value="EF-hand"/>
    <property type="match status" value="3"/>
</dbReference>
<feature type="domain" description="EH" evidence="13">
    <location>
        <begin position="317"/>
        <end position="407"/>
    </location>
</feature>
<dbReference type="PROSITE" id="PS51873">
    <property type="entry name" value="TRIAD"/>
    <property type="match status" value="1"/>
</dbReference>
<proteinExistence type="predicted"/>
<evidence type="ECO:0000256" key="12">
    <source>
        <dbReference type="SAM" id="MobiDB-lite"/>
    </source>
</evidence>
<keyword evidence="11" id="KW-0175">Coiled coil</keyword>
<dbReference type="SUPFAM" id="SSF57850">
    <property type="entry name" value="RING/U-box"/>
    <property type="match status" value="2"/>
</dbReference>
<dbReference type="PROSITE" id="PS50031">
    <property type="entry name" value="EH"/>
    <property type="match status" value="3"/>
</dbReference>
<dbReference type="InterPro" id="IPR017907">
    <property type="entry name" value="Znf_RING_CS"/>
</dbReference>
<dbReference type="InterPro" id="IPR018957">
    <property type="entry name" value="Znf_C3HC4_RING-type"/>
</dbReference>
<comment type="pathway">
    <text evidence="2">Protein modification; protein ubiquitination.</text>
</comment>
<feature type="region of interest" description="Disordered" evidence="12">
    <location>
        <begin position="268"/>
        <end position="298"/>
    </location>
</feature>
<evidence type="ECO:0000256" key="3">
    <source>
        <dbReference type="ARBA" id="ARBA00012251"/>
    </source>
</evidence>
<dbReference type="PANTHER" id="PTHR11216:SF170">
    <property type="entry name" value="DYNAMIN ASSOCIATED PROTEIN 160, ISOFORM D"/>
    <property type="match status" value="1"/>
</dbReference>
<evidence type="ECO:0000259" key="14">
    <source>
        <dbReference type="PROSITE" id="PS50089"/>
    </source>
</evidence>
<comment type="catalytic activity">
    <reaction evidence="1">
        <text>[E2 ubiquitin-conjugating enzyme]-S-ubiquitinyl-L-cysteine + [acceptor protein]-L-lysine = [E2 ubiquitin-conjugating enzyme]-L-cysteine + [acceptor protein]-N(6)-ubiquitinyl-L-lysine.</text>
        <dbReference type="EC" id="2.3.2.31"/>
    </reaction>
</comment>
<keyword evidence="9" id="KW-0862">Zinc</keyword>
<dbReference type="SMART" id="SM00027">
    <property type="entry name" value="EH"/>
    <property type="match status" value="3"/>
</dbReference>
<feature type="domain" description="EH" evidence="13">
    <location>
        <begin position="11"/>
        <end position="98"/>
    </location>
</feature>
<dbReference type="GO" id="GO:0006897">
    <property type="term" value="P:endocytosis"/>
    <property type="evidence" value="ECO:0007669"/>
    <property type="project" value="TreeGrafter"/>
</dbReference>
<organism evidence="16 17">
    <name type="scientific">Mycena metata</name>
    <dbReference type="NCBI Taxonomy" id="1033252"/>
    <lineage>
        <taxon>Eukaryota</taxon>
        <taxon>Fungi</taxon>
        <taxon>Dikarya</taxon>
        <taxon>Basidiomycota</taxon>
        <taxon>Agaricomycotina</taxon>
        <taxon>Agaricomycetes</taxon>
        <taxon>Agaricomycetidae</taxon>
        <taxon>Agaricales</taxon>
        <taxon>Marasmiineae</taxon>
        <taxon>Mycenaceae</taxon>
        <taxon>Mycena</taxon>
    </lineage>
</organism>
<dbReference type="CDD" id="cd22584">
    <property type="entry name" value="Rcat_RBR_unk"/>
    <property type="match status" value="1"/>
</dbReference>
<feature type="domain" description="RING-type" evidence="15">
    <location>
        <begin position="656"/>
        <end position="875"/>
    </location>
</feature>
<dbReference type="GO" id="GO:0005886">
    <property type="term" value="C:plasma membrane"/>
    <property type="evidence" value="ECO:0007669"/>
    <property type="project" value="TreeGrafter"/>
</dbReference>
<evidence type="ECO:0000256" key="8">
    <source>
        <dbReference type="ARBA" id="ARBA00022786"/>
    </source>
</evidence>
<evidence type="ECO:0000256" key="7">
    <source>
        <dbReference type="ARBA" id="ARBA00022771"/>
    </source>
</evidence>
<evidence type="ECO:0000256" key="6">
    <source>
        <dbReference type="ARBA" id="ARBA00022737"/>
    </source>
</evidence>
<name>A0AAD7MZY5_9AGAR</name>
<evidence type="ECO:0000256" key="1">
    <source>
        <dbReference type="ARBA" id="ARBA00001798"/>
    </source>
</evidence>
<keyword evidence="6" id="KW-0677">Repeat</keyword>
<dbReference type="Pfam" id="PF12763">
    <property type="entry name" value="EH"/>
    <property type="match status" value="3"/>
</dbReference>
<reference evidence="16" key="1">
    <citation type="submission" date="2023-03" db="EMBL/GenBank/DDBJ databases">
        <title>Massive genome expansion in bonnet fungi (Mycena s.s.) driven by repeated elements and novel gene families across ecological guilds.</title>
        <authorList>
            <consortium name="Lawrence Berkeley National Laboratory"/>
            <person name="Harder C.B."/>
            <person name="Miyauchi S."/>
            <person name="Viragh M."/>
            <person name="Kuo A."/>
            <person name="Thoen E."/>
            <person name="Andreopoulos B."/>
            <person name="Lu D."/>
            <person name="Skrede I."/>
            <person name="Drula E."/>
            <person name="Henrissat B."/>
            <person name="Morin E."/>
            <person name="Kohler A."/>
            <person name="Barry K."/>
            <person name="LaButti K."/>
            <person name="Morin E."/>
            <person name="Salamov A."/>
            <person name="Lipzen A."/>
            <person name="Mereny Z."/>
            <person name="Hegedus B."/>
            <person name="Baldrian P."/>
            <person name="Stursova M."/>
            <person name="Weitz H."/>
            <person name="Taylor A."/>
            <person name="Grigoriev I.V."/>
            <person name="Nagy L.G."/>
            <person name="Martin F."/>
            <person name="Kauserud H."/>
        </authorList>
    </citation>
    <scope>NUCLEOTIDE SEQUENCE</scope>
    <source>
        <strain evidence="16">CBHHK182m</strain>
    </source>
</reference>
<dbReference type="EC" id="2.3.2.31" evidence="3"/>
<dbReference type="CDD" id="cd00052">
    <property type="entry name" value="EH"/>
    <property type="match status" value="2"/>
</dbReference>
<evidence type="ECO:0000259" key="13">
    <source>
        <dbReference type="PROSITE" id="PS50031"/>
    </source>
</evidence>
<dbReference type="Pfam" id="PF22605">
    <property type="entry name" value="IBR_2"/>
    <property type="match status" value="1"/>
</dbReference>
<dbReference type="Gene3D" id="3.30.40.10">
    <property type="entry name" value="Zinc/RING finger domain, C3HC4 (zinc finger)"/>
    <property type="match status" value="1"/>
</dbReference>
<dbReference type="Pfam" id="PF00097">
    <property type="entry name" value="zf-C3HC4"/>
    <property type="match status" value="1"/>
</dbReference>
<evidence type="ECO:0000256" key="5">
    <source>
        <dbReference type="ARBA" id="ARBA00022723"/>
    </source>
</evidence>
<comment type="caution">
    <text evidence="16">The sequence shown here is derived from an EMBL/GenBank/DDBJ whole genome shotgun (WGS) entry which is preliminary data.</text>
</comment>
<evidence type="ECO:0000256" key="4">
    <source>
        <dbReference type="ARBA" id="ARBA00022679"/>
    </source>
</evidence>
<gene>
    <name evidence="16" type="ORF">B0H16DRAFT_59966</name>
</gene>
<feature type="region of interest" description="Disordered" evidence="12">
    <location>
        <begin position="110"/>
        <end position="130"/>
    </location>
</feature>
<sequence>MAATFSPSPAELALTQQIFAHADPQKLGALTGEVAVKVFGAANLSPIVLGEVWQIADESNNGWLSQKGVAMAVRLMGHVQKGEKVSAALLSKPGPLPTITGITPVVAQGTGASASRARSPQPVSGLPPFTPQDKAKFQSMFLKSSPVDGLLSGEKAQEVFIKSKLPNETLGLIWNLADTQDRGRLDSTDFAIGMYLIRATMTGQLQSIPSALPPGFYQQVAGGAAGSIQSQATGGSFSPLASSFSQTQTRSNIQPQYTGASQHLLQPQATGPWSAKPPVPPHLPARPSQSAPGSSPSVIDTAAFGAPQLPWDVTPAEKASADRWFDSLDTQKRGFIQDDVAVPFMLESKLSGDDLAQIWDLTDMNNDGRLLTRDSFAIVWYLIQKKRNGVPIPSSLPQSLIPPSMRGPASASPFSPVASAFAPAPPPPEPAKDGVKRFREVLSHLQSLPNDYAAVIITRPPEIITCFRVPIASASGKQDAFIVFDSHPRTEHPNGAGLIINTSLDATAAHLDKLLAVDSRLLTDSSLQWQTQLLANFSGHFFVPRGSATNSVKELTRGVLESSLVALNLQAEVAELKFQNSSLSRDRQALEKELDELKDKYRSVTAVKQRLEDGQMDWDRARRDDDLKVREKQREFEEEDARLTAERAALQKDVQPIFECGVCFDKYLEDYVSRVADCSHAFCRDCMKGYVISKLKDKLYPIFCPMCVTDNARAEPGMVTDDLVQMLGLDDNEYQTLQELQIASLSILLHCRKCKRSVFVDRLEYEATPILVCPLPRCNYTWCKACQQTIMKGPKHSCDGSSELEHLMKSRGWKHCPGCQTPFQKSSGCNHMTCMSPGCNTHFCYVCGESIVRSAHRREIQTAVSAHYSRCNLFEDVPDH</sequence>
<dbReference type="AlphaFoldDB" id="A0AAD7MZY5"/>
<dbReference type="PANTHER" id="PTHR11216">
    <property type="entry name" value="EH DOMAIN"/>
    <property type="match status" value="1"/>
</dbReference>
<dbReference type="GO" id="GO:0061630">
    <property type="term" value="F:ubiquitin protein ligase activity"/>
    <property type="evidence" value="ECO:0007669"/>
    <property type="project" value="UniProtKB-EC"/>
</dbReference>
<dbReference type="InterPro" id="IPR044066">
    <property type="entry name" value="TRIAD_supradom"/>
</dbReference>
<dbReference type="PROSITE" id="PS50089">
    <property type="entry name" value="ZF_RING_2"/>
    <property type="match status" value="1"/>
</dbReference>
<dbReference type="GO" id="GO:0008270">
    <property type="term" value="F:zinc ion binding"/>
    <property type="evidence" value="ECO:0007669"/>
    <property type="project" value="UniProtKB-KW"/>
</dbReference>
<dbReference type="GO" id="GO:0016197">
    <property type="term" value="P:endosomal transport"/>
    <property type="evidence" value="ECO:0007669"/>
    <property type="project" value="TreeGrafter"/>
</dbReference>
<evidence type="ECO:0000259" key="15">
    <source>
        <dbReference type="PROSITE" id="PS51873"/>
    </source>
</evidence>
<protein>
    <recommendedName>
        <fullName evidence="3">RBR-type E3 ubiquitin transferase</fullName>
        <ecNumber evidence="3">2.3.2.31</ecNumber>
    </recommendedName>
</protein>
<feature type="domain" description="RING-type" evidence="14">
    <location>
        <begin position="660"/>
        <end position="707"/>
    </location>
</feature>
<feature type="domain" description="EH" evidence="13">
    <location>
        <begin position="133"/>
        <end position="214"/>
    </location>
</feature>
<keyword evidence="5" id="KW-0479">Metal-binding</keyword>
<dbReference type="Proteomes" id="UP001215598">
    <property type="component" value="Unassembled WGS sequence"/>
</dbReference>
<dbReference type="Gene3D" id="1.20.120.1750">
    <property type="match status" value="1"/>
</dbReference>
<feature type="compositionally biased region" description="Polar residues" evidence="12">
    <location>
        <begin position="110"/>
        <end position="122"/>
    </location>
</feature>
<keyword evidence="4" id="KW-0808">Transferase</keyword>
<keyword evidence="8" id="KW-0833">Ubl conjugation pathway</keyword>
<dbReference type="InterPro" id="IPR013083">
    <property type="entry name" value="Znf_RING/FYVE/PHD"/>
</dbReference>
<dbReference type="InterPro" id="IPR011992">
    <property type="entry name" value="EF-hand-dom_pair"/>
</dbReference>
<dbReference type="InterPro" id="IPR000261">
    <property type="entry name" value="EH_dom"/>
</dbReference>
<feature type="coiled-coil region" evidence="11">
    <location>
        <begin position="573"/>
        <end position="653"/>
    </location>
</feature>
<dbReference type="PROSITE" id="PS00518">
    <property type="entry name" value="ZF_RING_1"/>
    <property type="match status" value="1"/>
</dbReference>
<dbReference type="EMBL" id="JARKIB010000105">
    <property type="protein sequence ID" value="KAJ7739826.1"/>
    <property type="molecule type" value="Genomic_DNA"/>
</dbReference>
<keyword evidence="7 10" id="KW-0863">Zinc-finger</keyword>
<evidence type="ECO:0000313" key="17">
    <source>
        <dbReference type="Proteomes" id="UP001215598"/>
    </source>
</evidence>
<evidence type="ECO:0000256" key="11">
    <source>
        <dbReference type="SAM" id="Coils"/>
    </source>
</evidence>
<accession>A0AAD7MZY5</accession>
<dbReference type="SMART" id="SM00184">
    <property type="entry name" value="RING"/>
    <property type="match status" value="1"/>
</dbReference>
<evidence type="ECO:0000256" key="9">
    <source>
        <dbReference type="ARBA" id="ARBA00022833"/>
    </source>
</evidence>
<dbReference type="SUPFAM" id="SSF47473">
    <property type="entry name" value="EF-hand"/>
    <property type="match status" value="3"/>
</dbReference>
<dbReference type="InterPro" id="IPR054694">
    <property type="entry name" value="Parkin-like_IBR"/>
</dbReference>
<feature type="compositionally biased region" description="Polar residues" evidence="12">
    <location>
        <begin position="287"/>
        <end position="298"/>
    </location>
</feature>
<dbReference type="InterPro" id="IPR001841">
    <property type="entry name" value="Znf_RING"/>
</dbReference>
<feature type="compositionally biased region" description="Pro residues" evidence="12">
    <location>
        <begin position="275"/>
        <end position="284"/>
    </location>
</feature>
<dbReference type="GO" id="GO:0005737">
    <property type="term" value="C:cytoplasm"/>
    <property type="evidence" value="ECO:0007669"/>
    <property type="project" value="TreeGrafter"/>
</dbReference>